<comment type="pathway">
    <text evidence="1 5 6">Protein modification; protein lipoylation via endogenous pathway; protein N(6)-(lipoyl)lysine from octanoyl-[acyl-carrier-protein]: step 1/2.</text>
</comment>
<accession>A0ABS9B369</accession>
<keyword evidence="2 5" id="KW-0808">Transferase</keyword>
<evidence type="ECO:0000256" key="6">
    <source>
        <dbReference type="PIRNR" id="PIRNR016262"/>
    </source>
</evidence>
<gene>
    <name evidence="5 8" type="primary">lipB</name>
    <name evidence="8" type="ORF">HOP60_06375</name>
</gene>
<feature type="site" description="Lowers pKa of active site Cys" evidence="5">
    <location>
        <position position="134"/>
    </location>
</feature>
<dbReference type="EC" id="2.3.1.181" evidence="5 6"/>
<dbReference type="NCBIfam" id="NF010922">
    <property type="entry name" value="PRK14342.1"/>
    <property type="match status" value="1"/>
</dbReference>
<protein>
    <recommendedName>
        <fullName evidence="5 6">Octanoyltransferase</fullName>
        <ecNumber evidence="5 6">2.3.1.181</ecNumber>
    </recommendedName>
    <alternativeName>
        <fullName evidence="5">Lipoate-protein ligase B</fullName>
    </alternativeName>
    <alternativeName>
        <fullName evidence="5">Lipoyl/octanoyl transferase</fullName>
    </alternativeName>
    <alternativeName>
        <fullName evidence="5">Octanoyl-[acyl-carrier-protein]-protein N-octanoyltransferase</fullName>
    </alternativeName>
</protein>
<comment type="catalytic activity">
    <reaction evidence="5 6">
        <text>octanoyl-[ACP] + L-lysyl-[protein] = N(6)-octanoyl-L-lysyl-[protein] + holo-[ACP] + H(+)</text>
        <dbReference type="Rhea" id="RHEA:17665"/>
        <dbReference type="Rhea" id="RHEA-COMP:9636"/>
        <dbReference type="Rhea" id="RHEA-COMP:9685"/>
        <dbReference type="Rhea" id="RHEA-COMP:9752"/>
        <dbReference type="Rhea" id="RHEA-COMP:9928"/>
        <dbReference type="ChEBI" id="CHEBI:15378"/>
        <dbReference type="ChEBI" id="CHEBI:29969"/>
        <dbReference type="ChEBI" id="CHEBI:64479"/>
        <dbReference type="ChEBI" id="CHEBI:78463"/>
        <dbReference type="ChEBI" id="CHEBI:78809"/>
        <dbReference type="EC" id="2.3.1.181"/>
    </reaction>
</comment>
<dbReference type="NCBIfam" id="TIGR00214">
    <property type="entry name" value="lipB"/>
    <property type="match status" value="1"/>
</dbReference>
<evidence type="ECO:0000313" key="9">
    <source>
        <dbReference type="Proteomes" id="UP001320154"/>
    </source>
</evidence>
<comment type="subcellular location">
    <subcellularLocation>
        <location evidence="5">Cytoplasm</location>
    </subcellularLocation>
</comment>
<feature type="binding site" evidence="5">
    <location>
        <begin position="70"/>
        <end position="77"/>
    </location>
    <ligand>
        <name>substrate</name>
    </ligand>
</feature>
<dbReference type="PROSITE" id="PS51733">
    <property type="entry name" value="BPL_LPL_CATALYTIC"/>
    <property type="match status" value="1"/>
</dbReference>
<dbReference type="Pfam" id="PF21948">
    <property type="entry name" value="LplA-B_cat"/>
    <property type="match status" value="1"/>
</dbReference>
<evidence type="ECO:0000256" key="4">
    <source>
        <dbReference type="ARBA" id="ARBA00024732"/>
    </source>
</evidence>
<comment type="caution">
    <text evidence="8">The sequence shown here is derived from an EMBL/GenBank/DDBJ whole genome shotgun (WGS) entry which is preliminary data.</text>
</comment>
<evidence type="ECO:0000256" key="2">
    <source>
        <dbReference type="ARBA" id="ARBA00022679"/>
    </source>
</evidence>
<comment type="miscellaneous">
    <text evidence="5">In the reaction, the free carboxyl group of octanoic acid is attached via an amide linkage to the epsilon-amino group of a specific lysine residue of lipoyl domains of lipoate-dependent enzymes.</text>
</comment>
<evidence type="ECO:0000259" key="7">
    <source>
        <dbReference type="PROSITE" id="PS51733"/>
    </source>
</evidence>
<keyword evidence="9" id="KW-1185">Reference proteome</keyword>
<comment type="function">
    <text evidence="4 5 6">Catalyzes the transfer of endogenously produced octanoic acid from octanoyl-acyl-carrier-protein onto the lipoyl domains of lipoate-dependent enzymes. Lipoyl-ACP can also act as a substrate although octanoyl-ACP is likely to be the physiological substrate.</text>
</comment>
<dbReference type="InterPro" id="IPR045864">
    <property type="entry name" value="aa-tRNA-synth_II/BPL/LPL"/>
</dbReference>
<dbReference type="PANTHER" id="PTHR10993:SF7">
    <property type="entry name" value="LIPOYLTRANSFERASE 2, MITOCHONDRIAL-RELATED"/>
    <property type="match status" value="1"/>
</dbReference>
<dbReference type="NCBIfam" id="NF010925">
    <property type="entry name" value="PRK14345.1"/>
    <property type="match status" value="1"/>
</dbReference>
<evidence type="ECO:0000313" key="8">
    <source>
        <dbReference type="EMBL" id="MCE8046359.1"/>
    </source>
</evidence>
<evidence type="ECO:0000256" key="3">
    <source>
        <dbReference type="ARBA" id="ARBA00023315"/>
    </source>
</evidence>
<dbReference type="Proteomes" id="UP001320154">
    <property type="component" value="Unassembled WGS sequence"/>
</dbReference>
<feature type="binding site" evidence="5">
    <location>
        <begin position="137"/>
        <end position="139"/>
    </location>
    <ligand>
        <name>substrate</name>
    </ligand>
</feature>
<name>A0ABS9B369_9GAMM</name>
<dbReference type="CDD" id="cd16444">
    <property type="entry name" value="LipB"/>
    <property type="match status" value="1"/>
</dbReference>
<dbReference type="InterPro" id="IPR020605">
    <property type="entry name" value="Octanoyltransferase_CS"/>
</dbReference>
<dbReference type="PIRSF" id="PIRSF016262">
    <property type="entry name" value="LPLase"/>
    <property type="match status" value="1"/>
</dbReference>
<organism evidence="8 9">
    <name type="scientific">Billgrantia desiderata</name>
    <dbReference type="NCBI Taxonomy" id="52021"/>
    <lineage>
        <taxon>Bacteria</taxon>
        <taxon>Pseudomonadati</taxon>
        <taxon>Pseudomonadota</taxon>
        <taxon>Gammaproteobacteria</taxon>
        <taxon>Oceanospirillales</taxon>
        <taxon>Halomonadaceae</taxon>
        <taxon>Billgrantia</taxon>
    </lineage>
</organism>
<dbReference type="PANTHER" id="PTHR10993">
    <property type="entry name" value="OCTANOYLTRANSFERASE"/>
    <property type="match status" value="1"/>
</dbReference>
<reference evidence="8 9" key="1">
    <citation type="journal article" date="2021" name="Front. Microbiol.">
        <title>Aerobic Denitrification and Heterotrophic Sulfur Oxidation in the Genus Halomonas Revealed by Six Novel Species Characterizations and Genome-Based Analysis.</title>
        <authorList>
            <person name="Wang L."/>
            <person name="Shao Z."/>
        </authorList>
    </citation>
    <scope>NUCLEOTIDE SEQUENCE [LARGE SCALE GENOMIC DNA]</scope>
    <source>
        <strain evidence="8 9">MCCC 1A05748</strain>
    </source>
</reference>
<feature type="domain" description="BPL/LPL catalytic" evidence="7">
    <location>
        <begin position="31"/>
        <end position="207"/>
    </location>
</feature>
<dbReference type="SUPFAM" id="SSF55681">
    <property type="entry name" value="Class II aaRS and biotin synthetases"/>
    <property type="match status" value="1"/>
</dbReference>
<keyword evidence="3 5" id="KW-0012">Acyltransferase</keyword>
<dbReference type="EMBL" id="JABFTQ010000003">
    <property type="protein sequence ID" value="MCE8046359.1"/>
    <property type="molecule type" value="Genomic_DNA"/>
</dbReference>
<dbReference type="Gene3D" id="3.30.930.10">
    <property type="entry name" value="Bira Bifunctional Protein, Domain 2"/>
    <property type="match status" value="1"/>
</dbReference>
<dbReference type="InterPro" id="IPR000544">
    <property type="entry name" value="Octanoyltransferase"/>
</dbReference>
<feature type="binding site" evidence="5">
    <location>
        <begin position="150"/>
        <end position="152"/>
    </location>
    <ligand>
        <name>substrate</name>
    </ligand>
</feature>
<proteinExistence type="inferred from homology"/>
<dbReference type="InterPro" id="IPR004143">
    <property type="entry name" value="BPL_LPL_catalytic"/>
</dbReference>
<dbReference type="GO" id="GO:0033819">
    <property type="term" value="F:lipoyl(octanoyl) transferase activity"/>
    <property type="evidence" value="ECO:0007669"/>
    <property type="project" value="UniProtKB-EC"/>
</dbReference>
<dbReference type="HAMAP" id="MF_00013">
    <property type="entry name" value="LipB"/>
    <property type="match status" value="1"/>
</dbReference>
<keyword evidence="5" id="KW-0963">Cytoplasm</keyword>
<dbReference type="PROSITE" id="PS01313">
    <property type="entry name" value="LIPB"/>
    <property type="match status" value="1"/>
</dbReference>
<dbReference type="RefSeq" id="WP_234250153.1">
    <property type="nucleotide sequence ID" value="NZ_JABFTQ010000003.1"/>
</dbReference>
<comment type="similarity">
    <text evidence="5 6">Belongs to the LipB family.</text>
</comment>
<evidence type="ECO:0000256" key="1">
    <source>
        <dbReference type="ARBA" id="ARBA00004821"/>
    </source>
</evidence>
<evidence type="ECO:0000256" key="5">
    <source>
        <dbReference type="HAMAP-Rule" id="MF_00013"/>
    </source>
</evidence>
<feature type="active site" description="Acyl-thioester intermediate" evidence="5">
    <location>
        <position position="168"/>
    </location>
</feature>
<sequence>MAAPIELRRLGRRPYLPVWQAMRELTDTRDEGTADQLWLVEHEPVFTQGQAGKPEHLLMPGDIPVVQTDRGGQVTYHGPGQVVLYPLIDVKRCRLGVRDLVSALENAVIAVLAEQGIEARARPDAPGVYVGEAKIASLGLRIRRGASYHGVALNVDADLSPFARINPCGYAGMAMTRLADLVREPLSVEQVGMSLARSLARELGRELQPLEAQTAI</sequence>